<reference evidence="1" key="1">
    <citation type="journal article" date="2021" name="Microb. Physiol.">
        <title>Proteogenomic Insights into the Physiology of Marine, Sulfate-Reducing, Filamentous Desulfonema limicola and Desulfonema magnum.</title>
        <authorList>
            <person name="Schnaars V."/>
            <person name="Wohlbrand L."/>
            <person name="Scheve S."/>
            <person name="Hinrichs C."/>
            <person name="Reinhardt R."/>
            <person name="Rabus R."/>
        </authorList>
    </citation>
    <scope>NUCLEOTIDE SEQUENCE</scope>
    <source>
        <strain evidence="1">5ac10</strain>
    </source>
</reference>
<protein>
    <submittedName>
        <fullName evidence="1">Uncharacterized protein</fullName>
    </submittedName>
</protein>
<gene>
    <name evidence="1" type="ORF">dnl_09840</name>
</gene>
<dbReference type="Proteomes" id="UP000663720">
    <property type="component" value="Chromosome"/>
</dbReference>
<dbReference type="AlphaFoldDB" id="A0A975B4Q3"/>
<evidence type="ECO:0000313" key="1">
    <source>
        <dbReference type="EMBL" id="QTA78751.1"/>
    </source>
</evidence>
<dbReference type="RefSeq" id="WP_207690575.1">
    <property type="nucleotide sequence ID" value="NZ_CP061799.1"/>
</dbReference>
<accession>A0A975B4Q3</accession>
<keyword evidence="2" id="KW-1185">Reference proteome</keyword>
<dbReference type="EMBL" id="CP061799">
    <property type="protein sequence ID" value="QTA78751.1"/>
    <property type="molecule type" value="Genomic_DNA"/>
</dbReference>
<dbReference type="KEGG" id="dli:dnl_09840"/>
<sequence length="69" mass="8114">MKERKEFDLEMNRLEREIGADVAAVAYFIFTESVRWLRLDGHGNIHIPAHNQKFGSNFKIESVRRIPKT</sequence>
<evidence type="ECO:0000313" key="2">
    <source>
        <dbReference type="Proteomes" id="UP000663720"/>
    </source>
</evidence>
<name>A0A975B4Q3_9BACT</name>
<proteinExistence type="predicted"/>
<organism evidence="1 2">
    <name type="scientific">Desulfonema limicola</name>
    <dbReference type="NCBI Taxonomy" id="45656"/>
    <lineage>
        <taxon>Bacteria</taxon>
        <taxon>Pseudomonadati</taxon>
        <taxon>Thermodesulfobacteriota</taxon>
        <taxon>Desulfobacteria</taxon>
        <taxon>Desulfobacterales</taxon>
        <taxon>Desulfococcaceae</taxon>
        <taxon>Desulfonema</taxon>
    </lineage>
</organism>